<dbReference type="Proteomes" id="UP000429229">
    <property type="component" value="Unassembled WGS sequence"/>
</dbReference>
<dbReference type="OrthoDB" id="7505350at2"/>
<proteinExistence type="predicted"/>
<sequence length="150" mass="17258">MKTPFDTVLRLRRREIDETRIALHTRTAQLAEIDRDSEALEQELARERKAFGESWSASAEAFIKRRKFQHAQLAQERATISQDVDRLRQAAIDAHGSQHVLETAVEAFRADHDRRMAQAAQRETDDLCAARHTSSFRQIGKPEPLRPSTR</sequence>
<protein>
    <recommendedName>
        <fullName evidence="4">Flagellar FliJ protein</fullName>
    </recommendedName>
</protein>
<dbReference type="Gene3D" id="1.10.287.1700">
    <property type="match status" value="1"/>
</dbReference>
<gene>
    <name evidence="2" type="ORF">GRI68_09515</name>
</gene>
<dbReference type="RefSeq" id="WP_160617021.1">
    <property type="nucleotide sequence ID" value="NZ_WTYR01000001.1"/>
</dbReference>
<name>A0A6I4U6C3_9SPHN</name>
<dbReference type="EMBL" id="WTYR01000001">
    <property type="protein sequence ID" value="MXP10413.1"/>
    <property type="molecule type" value="Genomic_DNA"/>
</dbReference>
<evidence type="ECO:0000256" key="1">
    <source>
        <dbReference type="SAM" id="Coils"/>
    </source>
</evidence>
<dbReference type="AlphaFoldDB" id="A0A6I4U6C3"/>
<keyword evidence="3" id="KW-1185">Reference proteome</keyword>
<organism evidence="2 3">
    <name type="scientific">Alteriqipengyuania halimionae</name>
    <dbReference type="NCBI Taxonomy" id="1926630"/>
    <lineage>
        <taxon>Bacteria</taxon>
        <taxon>Pseudomonadati</taxon>
        <taxon>Pseudomonadota</taxon>
        <taxon>Alphaproteobacteria</taxon>
        <taxon>Sphingomonadales</taxon>
        <taxon>Erythrobacteraceae</taxon>
        <taxon>Alteriqipengyuania</taxon>
    </lineage>
</organism>
<reference evidence="2 3" key="1">
    <citation type="submission" date="2019-12" db="EMBL/GenBank/DDBJ databases">
        <title>Genomic-based taxomic classification of the family Erythrobacteraceae.</title>
        <authorList>
            <person name="Xu L."/>
        </authorList>
    </citation>
    <scope>NUCLEOTIDE SEQUENCE [LARGE SCALE GENOMIC DNA]</scope>
    <source>
        <strain evidence="2 3">LMG 29519</strain>
    </source>
</reference>
<comment type="caution">
    <text evidence="2">The sequence shown here is derived from an EMBL/GenBank/DDBJ whole genome shotgun (WGS) entry which is preliminary data.</text>
</comment>
<keyword evidence="1" id="KW-0175">Coiled coil</keyword>
<evidence type="ECO:0000313" key="2">
    <source>
        <dbReference type="EMBL" id="MXP10413.1"/>
    </source>
</evidence>
<dbReference type="InterPro" id="IPR053716">
    <property type="entry name" value="Flag_assembly_chemotaxis_eff"/>
</dbReference>
<evidence type="ECO:0008006" key="4">
    <source>
        <dbReference type="Google" id="ProtNLM"/>
    </source>
</evidence>
<evidence type="ECO:0000313" key="3">
    <source>
        <dbReference type="Proteomes" id="UP000429229"/>
    </source>
</evidence>
<accession>A0A6I4U6C3</accession>
<feature type="coiled-coil region" evidence="1">
    <location>
        <begin position="30"/>
        <end position="90"/>
    </location>
</feature>